<dbReference type="EMBL" id="RCVM01000021">
    <property type="protein sequence ID" value="RLY01871.1"/>
    <property type="molecule type" value="Genomic_DNA"/>
</dbReference>
<feature type="compositionally biased region" description="Low complexity" evidence="2">
    <location>
        <begin position="159"/>
        <end position="174"/>
    </location>
</feature>
<dbReference type="Pfam" id="PF09028">
    <property type="entry name" value="Mac-1"/>
    <property type="match status" value="1"/>
</dbReference>
<evidence type="ECO:0000259" key="3">
    <source>
        <dbReference type="Pfam" id="PF09028"/>
    </source>
</evidence>
<dbReference type="Pfam" id="PF19258">
    <property type="entry name" value="KxYKxGKxW_sig"/>
    <property type="match status" value="1"/>
</dbReference>
<feature type="domain" description="Ig protease IdeS" evidence="3">
    <location>
        <begin position="142"/>
        <end position="476"/>
    </location>
</feature>
<dbReference type="AlphaFoldDB" id="A0A3L9DKS9"/>
<dbReference type="Proteomes" id="UP000279194">
    <property type="component" value="Unassembled WGS sequence"/>
</dbReference>
<dbReference type="InterPro" id="IPR022263">
    <property type="entry name" value="KxYKxGKxW"/>
</dbReference>
<sequence length="668" mass="76451">MAKAIKLDNKGCFRRYLERKIIMKQENTTHRVKMIKRKKVWVSVGTTLLSLMLVGGMLAPTVVRADQTVETKTAIENVMTTADETVAVPNGQTESSIVSPTTTENILELKSLADSEGTEQVQTEVADDQQQLDVEVASEVPTTIAEGIGTSEEEVVEETLQSSPTEETSSTTQTDNERLVWAEATDADTSELGKEQKKSEITETLWVKGVHINRDQFKEIQTENSDKKVTSKYFAADYDAGSGYYDANKSLNHDEKLCSGAVASNMFHWWVEQNKESINEYLKQDDKNGTFTINNQTFTSRDLYKYDRDTDQSGLFDYIRTKFTNTTLIPERLVNLFLNGYPYNNNRSYINWSERTLETPSTVNLFNKVLGDKVTVAVETFKKGQWDLKHFSSKIREYIKDNKALGISYGIGETGMGHIVSLWGADFDKDGLVKAIYITDSNDKEVKLDGGKKVGMIRYDVNADSENTIRLSTHKNIEGQGPNTTGVLGWDLYSMSNNKKEWEEYFKQHPKQDRETKRSLDATEEKARPQVRSRRSVSSYAHKNEIENLLSPITQHYTNLKDAKERVVRKDIQSITDLINTQYPGSNRLAREDESLIDLEKLDEYDEKIPNEQLRYNYKEALIRYYENSVYEHMILKIADAARNNSEKIKRDYKVQLDTLRFKESKKK</sequence>
<name>A0A3L9DKS9_9STRE</name>
<evidence type="ECO:0000256" key="1">
    <source>
        <dbReference type="ARBA" id="ARBA00022729"/>
    </source>
</evidence>
<accession>A0A3L9DKS9</accession>
<dbReference type="InterPro" id="IPR015117">
    <property type="entry name" value="IdeS"/>
</dbReference>
<dbReference type="InterPro" id="IPR038765">
    <property type="entry name" value="Papain-like_cys_pep_sf"/>
</dbReference>
<evidence type="ECO:0000313" key="4">
    <source>
        <dbReference type="EMBL" id="RLY01871.1"/>
    </source>
</evidence>
<protein>
    <recommendedName>
        <fullName evidence="3">Ig protease IdeS domain-containing protein</fullName>
    </recommendedName>
</protein>
<gene>
    <name evidence="4" type="ORF">EAF07_08855</name>
</gene>
<keyword evidence="1" id="KW-0732">Signal</keyword>
<feature type="region of interest" description="Disordered" evidence="2">
    <location>
        <begin position="159"/>
        <end position="178"/>
    </location>
</feature>
<feature type="region of interest" description="Disordered" evidence="2">
    <location>
        <begin position="506"/>
        <end position="538"/>
    </location>
</feature>
<organism evidence="4 5">
    <name type="scientific">Streptococcus hillyeri</name>
    <dbReference type="NCBI Taxonomy" id="2282420"/>
    <lineage>
        <taxon>Bacteria</taxon>
        <taxon>Bacillati</taxon>
        <taxon>Bacillota</taxon>
        <taxon>Bacilli</taxon>
        <taxon>Lactobacillales</taxon>
        <taxon>Streptococcaceae</taxon>
        <taxon>Streptococcus</taxon>
    </lineage>
</organism>
<evidence type="ECO:0000313" key="5">
    <source>
        <dbReference type="Proteomes" id="UP000279194"/>
    </source>
</evidence>
<dbReference type="GO" id="GO:0008233">
    <property type="term" value="F:peptidase activity"/>
    <property type="evidence" value="ECO:0007669"/>
    <property type="project" value="InterPro"/>
</dbReference>
<evidence type="ECO:0000256" key="2">
    <source>
        <dbReference type="SAM" id="MobiDB-lite"/>
    </source>
</evidence>
<proteinExistence type="predicted"/>
<dbReference type="Gene3D" id="3.90.70.10">
    <property type="entry name" value="Cysteine proteinases"/>
    <property type="match status" value="1"/>
</dbReference>
<dbReference type="OrthoDB" id="5521290at2"/>
<reference evidence="4 5" key="1">
    <citation type="submission" date="2018-10" db="EMBL/GenBank/DDBJ databases">
        <title>Streptococcus hillyeri sp. nov., isolated from equine tracheal sample.</title>
        <authorList>
            <person name="Macfadyen A.C."/>
            <person name="Waller A."/>
            <person name="Paterson G.K."/>
        </authorList>
    </citation>
    <scope>NUCLEOTIDE SEQUENCE [LARGE SCALE GENOMIC DNA]</scope>
    <source>
        <strain evidence="4 5">28462</strain>
    </source>
</reference>
<comment type="caution">
    <text evidence="4">The sequence shown here is derived from an EMBL/GenBank/DDBJ whole genome shotgun (WGS) entry which is preliminary data.</text>
</comment>
<keyword evidence="5" id="KW-1185">Reference proteome</keyword>
<feature type="compositionally biased region" description="Basic and acidic residues" evidence="2">
    <location>
        <begin position="506"/>
        <end position="528"/>
    </location>
</feature>
<dbReference type="SUPFAM" id="SSF54001">
    <property type="entry name" value="Cysteine proteinases"/>
    <property type="match status" value="1"/>
</dbReference>